<dbReference type="InParanoid" id="A0A0D0DAU2"/>
<sequence>TSPRSPPHSEDAARVERIPAVRVKADDTNVHAVIGSQIIKVGEDMERNKEGGQ</sequence>
<dbReference type="EMBL" id="KN825120">
    <property type="protein sequence ID" value="KIK94247.1"/>
    <property type="molecule type" value="Genomic_DNA"/>
</dbReference>
<name>A0A0D0DAU2_9AGAM</name>
<dbReference type="Proteomes" id="UP000054538">
    <property type="component" value="Unassembled WGS sequence"/>
</dbReference>
<reference evidence="2" key="2">
    <citation type="submission" date="2015-01" db="EMBL/GenBank/DDBJ databases">
        <title>Evolutionary Origins and Diversification of the Mycorrhizal Mutualists.</title>
        <authorList>
            <consortium name="DOE Joint Genome Institute"/>
            <consortium name="Mycorrhizal Genomics Consortium"/>
            <person name="Kohler A."/>
            <person name="Kuo A."/>
            <person name="Nagy L.G."/>
            <person name="Floudas D."/>
            <person name="Copeland A."/>
            <person name="Barry K.W."/>
            <person name="Cichocki N."/>
            <person name="Veneault-Fourrey C."/>
            <person name="LaButti K."/>
            <person name="Lindquist E.A."/>
            <person name="Lipzen A."/>
            <person name="Lundell T."/>
            <person name="Morin E."/>
            <person name="Murat C."/>
            <person name="Riley R."/>
            <person name="Ohm R."/>
            <person name="Sun H."/>
            <person name="Tunlid A."/>
            <person name="Henrissat B."/>
            <person name="Grigoriev I.V."/>
            <person name="Hibbett D.S."/>
            <person name="Martin F."/>
        </authorList>
    </citation>
    <scope>NUCLEOTIDE SEQUENCE [LARGE SCALE GENOMIC DNA]</scope>
    <source>
        <strain evidence="2">Ve08.2h10</strain>
    </source>
</reference>
<dbReference type="HOGENOM" id="CLU_3074318_0_0_1"/>
<organism evidence="1 2">
    <name type="scientific">Paxillus rubicundulus Ve08.2h10</name>
    <dbReference type="NCBI Taxonomy" id="930991"/>
    <lineage>
        <taxon>Eukaryota</taxon>
        <taxon>Fungi</taxon>
        <taxon>Dikarya</taxon>
        <taxon>Basidiomycota</taxon>
        <taxon>Agaricomycotina</taxon>
        <taxon>Agaricomycetes</taxon>
        <taxon>Agaricomycetidae</taxon>
        <taxon>Boletales</taxon>
        <taxon>Paxilineae</taxon>
        <taxon>Paxillaceae</taxon>
        <taxon>Paxillus</taxon>
    </lineage>
</organism>
<evidence type="ECO:0000313" key="1">
    <source>
        <dbReference type="EMBL" id="KIK94247.1"/>
    </source>
</evidence>
<feature type="non-terminal residue" evidence="1">
    <location>
        <position position="1"/>
    </location>
</feature>
<evidence type="ECO:0000313" key="2">
    <source>
        <dbReference type="Proteomes" id="UP000054538"/>
    </source>
</evidence>
<reference evidence="1 2" key="1">
    <citation type="submission" date="2014-04" db="EMBL/GenBank/DDBJ databases">
        <authorList>
            <consortium name="DOE Joint Genome Institute"/>
            <person name="Kuo A."/>
            <person name="Kohler A."/>
            <person name="Jargeat P."/>
            <person name="Nagy L.G."/>
            <person name="Floudas D."/>
            <person name="Copeland A."/>
            <person name="Barry K.W."/>
            <person name="Cichocki N."/>
            <person name="Veneault-Fourrey C."/>
            <person name="LaButti K."/>
            <person name="Lindquist E.A."/>
            <person name="Lipzen A."/>
            <person name="Lundell T."/>
            <person name="Morin E."/>
            <person name="Murat C."/>
            <person name="Sun H."/>
            <person name="Tunlid A."/>
            <person name="Henrissat B."/>
            <person name="Grigoriev I.V."/>
            <person name="Hibbett D.S."/>
            <person name="Martin F."/>
            <person name="Nordberg H.P."/>
            <person name="Cantor M.N."/>
            <person name="Hua S.X."/>
        </authorList>
    </citation>
    <scope>NUCLEOTIDE SEQUENCE [LARGE SCALE GENOMIC DNA]</scope>
    <source>
        <strain evidence="1 2">Ve08.2h10</strain>
    </source>
</reference>
<keyword evidence="2" id="KW-1185">Reference proteome</keyword>
<protein>
    <submittedName>
        <fullName evidence="1">Uncharacterized protein</fullName>
    </submittedName>
</protein>
<dbReference type="AlphaFoldDB" id="A0A0D0DAU2"/>
<proteinExistence type="predicted"/>
<gene>
    <name evidence="1" type="ORF">PAXRUDRAFT_143293</name>
</gene>
<accession>A0A0D0DAU2</accession>
<dbReference type="OrthoDB" id="10542024at2759"/>